<name>A0A347WHJ4_9LACT</name>
<dbReference type="Proteomes" id="UP000263232">
    <property type="component" value="Chromosome"/>
</dbReference>
<accession>A0A347WHJ4</accession>
<dbReference type="EMBL" id="CP023434">
    <property type="protein sequence ID" value="AXY24551.1"/>
    <property type="molecule type" value="Genomic_DNA"/>
</dbReference>
<keyword evidence="2" id="KW-1185">Reference proteome</keyword>
<gene>
    <name evidence="1" type="ORF">CL176_00080</name>
</gene>
<dbReference type="OrthoDB" id="2194754at2"/>
<evidence type="ECO:0000313" key="2">
    <source>
        <dbReference type="Proteomes" id="UP000263232"/>
    </source>
</evidence>
<evidence type="ECO:0000313" key="1">
    <source>
        <dbReference type="EMBL" id="AXY24551.1"/>
    </source>
</evidence>
<organism evidence="1 2">
    <name type="scientific">Suicoccus acidiformans</name>
    <dbReference type="NCBI Taxonomy" id="2036206"/>
    <lineage>
        <taxon>Bacteria</taxon>
        <taxon>Bacillati</taxon>
        <taxon>Bacillota</taxon>
        <taxon>Bacilli</taxon>
        <taxon>Lactobacillales</taxon>
        <taxon>Aerococcaceae</taxon>
        <taxon>Suicoccus</taxon>
    </lineage>
</organism>
<sequence>MRHFKEIAASFIVAICVVLMVQVNQSYGQGFFISPEGMDVSSALAEVQDLPKEIQGFWTYDGDVIDQEMLLRGNQLVVRDEYAGTIYYSIERVNALDDQVYALHWDPDSYEDRYGAQAREDMGEPQPFVFQYNEADDTLTTENYAVFERDYMQESLLLIKTFLTENQPINQRHLTEVDEQFLYETYQTLTDSIDSDSELYQALYSAICEEYPSLELLTGEDYERYGQIVQIFESSNSRLGLVQLNQANPRKVLSWAQAYDLQQDREAMVQDLTPHIEEALMAYLEAEFKAQNVLRIP</sequence>
<dbReference type="AlphaFoldDB" id="A0A347WHJ4"/>
<protein>
    <submittedName>
        <fullName evidence="1">Uncharacterized protein</fullName>
    </submittedName>
</protein>
<reference evidence="1 2" key="1">
    <citation type="submission" date="2017-09" db="EMBL/GenBank/DDBJ databases">
        <title>Complete genome sequence of Oxytococcus suis strain ZY16052.</title>
        <authorList>
            <person name="Li F."/>
        </authorList>
    </citation>
    <scope>NUCLEOTIDE SEQUENCE [LARGE SCALE GENOMIC DNA]</scope>
    <source>
        <strain evidence="1 2">ZY16052</strain>
    </source>
</reference>
<dbReference type="RefSeq" id="WP_118989475.1">
    <property type="nucleotide sequence ID" value="NZ_CP023434.1"/>
</dbReference>
<proteinExistence type="predicted"/>
<dbReference type="KEGG" id="abae:CL176_00080"/>